<dbReference type="Gene3D" id="1.10.510.10">
    <property type="entry name" value="Transferase(Phosphotransferase) domain 1"/>
    <property type="match status" value="1"/>
</dbReference>
<feature type="region of interest" description="Disordered" evidence="13">
    <location>
        <begin position="128"/>
        <end position="161"/>
    </location>
</feature>
<dbReference type="eggNOG" id="KOG0667">
    <property type="taxonomic scope" value="Eukaryota"/>
</dbReference>
<keyword evidence="16" id="KW-1185">Reference proteome</keyword>
<feature type="region of interest" description="Disordered" evidence="13">
    <location>
        <begin position="675"/>
        <end position="707"/>
    </location>
</feature>
<dbReference type="Pfam" id="PF00069">
    <property type="entry name" value="Pkinase"/>
    <property type="match status" value="1"/>
</dbReference>
<dbReference type="InterPro" id="IPR042521">
    <property type="entry name" value="DYRK"/>
</dbReference>
<evidence type="ECO:0000313" key="15">
    <source>
        <dbReference type="EMBL" id="EAS02804.2"/>
    </source>
</evidence>
<dbReference type="PANTHER" id="PTHR24058:SF22">
    <property type="entry name" value="DUAL SPECIFICITY TYROSINE-PHOSPHORYLATION-REGULATED KINASE 4"/>
    <property type="match status" value="1"/>
</dbReference>
<dbReference type="GO" id="GO:0005856">
    <property type="term" value="C:cytoskeleton"/>
    <property type="evidence" value="ECO:0007669"/>
    <property type="project" value="TreeGrafter"/>
</dbReference>
<evidence type="ECO:0000256" key="12">
    <source>
        <dbReference type="SAM" id="Coils"/>
    </source>
</evidence>
<feature type="region of interest" description="Disordered" evidence="13">
    <location>
        <begin position="198"/>
        <end position="217"/>
    </location>
</feature>
<comment type="catalytic activity">
    <reaction evidence="8">
        <text>L-seryl-[protein] + ATP = O-phospho-L-seryl-[protein] + ADP + H(+)</text>
        <dbReference type="Rhea" id="RHEA:17989"/>
        <dbReference type="Rhea" id="RHEA-COMP:9863"/>
        <dbReference type="Rhea" id="RHEA-COMP:11604"/>
        <dbReference type="ChEBI" id="CHEBI:15378"/>
        <dbReference type="ChEBI" id="CHEBI:29999"/>
        <dbReference type="ChEBI" id="CHEBI:30616"/>
        <dbReference type="ChEBI" id="CHEBI:83421"/>
        <dbReference type="ChEBI" id="CHEBI:456216"/>
        <dbReference type="EC" id="2.7.12.1"/>
    </reaction>
</comment>
<feature type="coiled-coil region" evidence="12">
    <location>
        <begin position="81"/>
        <end position="111"/>
    </location>
</feature>
<keyword evidence="7 11" id="KW-0067">ATP-binding</keyword>
<dbReference type="EC" id="2.7.12.1" evidence="2"/>
<keyword evidence="4" id="KW-0808">Transferase</keyword>
<dbReference type="InParanoid" id="I7M9U0"/>
<evidence type="ECO:0000256" key="9">
    <source>
        <dbReference type="ARBA" id="ARBA00049308"/>
    </source>
</evidence>
<evidence type="ECO:0000256" key="2">
    <source>
        <dbReference type="ARBA" id="ARBA00013203"/>
    </source>
</evidence>
<evidence type="ECO:0000259" key="14">
    <source>
        <dbReference type="PROSITE" id="PS50011"/>
    </source>
</evidence>
<dbReference type="InterPro" id="IPR008271">
    <property type="entry name" value="Ser/Thr_kinase_AS"/>
</dbReference>
<dbReference type="PROSITE" id="PS50011">
    <property type="entry name" value="PROTEIN_KINASE_DOM"/>
    <property type="match status" value="1"/>
</dbReference>
<dbReference type="RefSeq" id="XP_001023049.2">
    <property type="nucleotide sequence ID" value="XM_001023049.2"/>
</dbReference>
<keyword evidence="5 11" id="KW-0547">Nucleotide-binding</keyword>
<comment type="catalytic activity">
    <reaction evidence="10">
        <text>L-tyrosyl-[protein] + ATP = O-phospho-L-tyrosyl-[protein] + ADP + H(+)</text>
        <dbReference type="Rhea" id="RHEA:10596"/>
        <dbReference type="Rhea" id="RHEA-COMP:10136"/>
        <dbReference type="Rhea" id="RHEA-COMP:20101"/>
        <dbReference type="ChEBI" id="CHEBI:15378"/>
        <dbReference type="ChEBI" id="CHEBI:30616"/>
        <dbReference type="ChEBI" id="CHEBI:46858"/>
        <dbReference type="ChEBI" id="CHEBI:61978"/>
        <dbReference type="ChEBI" id="CHEBI:456216"/>
        <dbReference type="EC" id="2.7.12.1"/>
    </reaction>
</comment>
<dbReference type="InterPro" id="IPR050494">
    <property type="entry name" value="Ser_Thr_dual-spec_kinase"/>
</dbReference>
<feature type="region of interest" description="Disordered" evidence="13">
    <location>
        <begin position="719"/>
        <end position="755"/>
    </location>
</feature>
<evidence type="ECO:0000256" key="10">
    <source>
        <dbReference type="ARBA" id="ARBA00051680"/>
    </source>
</evidence>
<evidence type="ECO:0000256" key="5">
    <source>
        <dbReference type="ARBA" id="ARBA00022741"/>
    </source>
</evidence>
<feature type="compositionally biased region" description="Low complexity" evidence="13">
    <location>
        <begin position="202"/>
        <end position="213"/>
    </location>
</feature>
<evidence type="ECO:0000256" key="1">
    <source>
        <dbReference type="ARBA" id="ARBA00008867"/>
    </source>
</evidence>
<accession>I7M9U0</accession>
<sequence>MNAYKPKFHKKLMISPKNASYDLNFRGFSQGSAVITPQAEKVQSTRNSFAIDQKNKDSILQSNISQPESTKQNHFGYQNQLAHQQIQQQQLQQQQQSLQQMQQQQQQMTLQQSQNQLNQQHQQQLIMMIQQQQQQQHGQQLPNQTSSKKSNQQQQMQQNQIQQSQYSNVLNLLMQQQPTQPPQQHQQIYQNLNNSQQYTTMQQSSGQNYSNQSFTTNRQNSNANYLYHQLNPPQSTKAADSNRRQNNPFSGTYSTKNTSAPQQLLKDILSKINKEQVQQQLPYQQNQQVLRSSHMMNNSQNNSNSNVVILNNNTQNANNQNIYSSNYVNTNPDLSNIYNPNNLAAMNPQPSSTKSNRIHSHYFPATTKNKSNRNPSLDKLNDSSFLRLKNVQSPKQRTIRTIMPGSNRDNSVGNNSSINRNGYFQREYSESGVDASNQYILPASLLQQKTKRSGNSITGGVNNVIANNNNSYNNGSYSKIQPHLPQNQTRQNGTPYVKKDLTIKTGNSIETLKDILSPTNNNANPKTTTATKDSKKHLNSNTLPIQSYTTTHAQQIHQQKRLLQKRDDQKNKSNFINSSFQYIMASENNSVENTNRFSYNVMNNMVANNQGQKLLKNKNNSMENQQFKNLSFTQPLNDQFKQTKENNNTQNSNNKILTVKQQQQKQQLQFIQKGLGQNSSKQNQSSIQTSEGNENKSESNYESQGQNLDNFDQHKIDLSTASQTPFRNGNSTNEKKTLDDNNTRNTERDEKKEEPLDWEKVKVPITPLEVLAKYQKYLTPQEKAEILEFKRIYFIGHNANKAAQENGNNDDTKGDYQYNVNDHIAYRYEIKEFLGKGSFGQVLKVFDHKRKEYAALKVIRNKQKFHEQALIELNILHYIKEKDYDNQTNIVKIRDFVIFRNHVCLVFELLSINLYDLLRNNKFQGLSLELIRRFAIQLLNAISFLKENRIIHCDLKPENVLLKQPNKSGIKIADFGSSCFDDQVMYTYIQSRYYRSPEVILGIPYGTEIDMWSFGCIIAELFLGYPIFPGEDENEQMGYIMELLGAPDSEFLKKCSRKKYFFDQNDQPLQIPNSRGKIRMPNSKNWKSVIGCTDDNFIDFIKKCLVWEPSQRLTPRDALLHPWILDGLPEDIRVQHIKFLKDKSFETASEKEFHKQSCLQAQYNADAQSAAMALALQKIYKYNNKKRILEKKSTTQGTVSEETRNSVMEEKKQTAEVSQMFNNFFIQPESTKNNNKNNQNSFNNNTNNSQNFSNGNPMNDTNKSNSLNQNNFSNNNNNIQNQNNFIILTNPNKIKIPNANSNSLTQKKKITAQILQDQQNQHSFQANQNSQQTQQKLTLQQQQVQLQLQLQKIAQQQKLQKLQ</sequence>
<evidence type="ECO:0000256" key="3">
    <source>
        <dbReference type="ARBA" id="ARBA00022527"/>
    </source>
</evidence>
<dbReference type="InterPro" id="IPR017441">
    <property type="entry name" value="Protein_kinase_ATP_BS"/>
</dbReference>
<proteinExistence type="inferred from homology"/>
<feature type="compositionally biased region" description="Low complexity" evidence="13">
    <location>
        <begin position="518"/>
        <end position="531"/>
    </location>
</feature>
<reference evidence="16" key="1">
    <citation type="journal article" date="2006" name="PLoS Biol.">
        <title>Macronuclear genome sequence of the ciliate Tetrahymena thermophila, a model eukaryote.</title>
        <authorList>
            <person name="Eisen J.A."/>
            <person name="Coyne R.S."/>
            <person name="Wu M."/>
            <person name="Wu D."/>
            <person name="Thiagarajan M."/>
            <person name="Wortman J.R."/>
            <person name="Badger J.H."/>
            <person name="Ren Q."/>
            <person name="Amedeo P."/>
            <person name="Jones K.M."/>
            <person name="Tallon L.J."/>
            <person name="Delcher A.L."/>
            <person name="Salzberg S.L."/>
            <person name="Silva J.C."/>
            <person name="Haas B.J."/>
            <person name="Majoros W.H."/>
            <person name="Farzad M."/>
            <person name="Carlton J.M."/>
            <person name="Smith R.K. Jr."/>
            <person name="Garg J."/>
            <person name="Pearlman R.E."/>
            <person name="Karrer K.M."/>
            <person name="Sun L."/>
            <person name="Manning G."/>
            <person name="Elde N.C."/>
            <person name="Turkewitz A.P."/>
            <person name="Asai D.J."/>
            <person name="Wilkes D.E."/>
            <person name="Wang Y."/>
            <person name="Cai H."/>
            <person name="Collins K."/>
            <person name="Stewart B.A."/>
            <person name="Lee S.R."/>
            <person name="Wilamowska K."/>
            <person name="Weinberg Z."/>
            <person name="Ruzzo W.L."/>
            <person name="Wloga D."/>
            <person name="Gaertig J."/>
            <person name="Frankel J."/>
            <person name="Tsao C.-C."/>
            <person name="Gorovsky M.A."/>
            <person name="Keeling P.J."/>
            <person name="Waller R.F."/>
            <person name="Patron N.J."/>
            <person name="Cherry J.M."/>
            <person name="Stover N.A."/>
            <person name="Krieger C.J."/>
            <person name="del Toro C."/>
            <person name="Ryder H.F."/>
            <person name="Williamson S.C."/>
            <person name="Barbeau R.A."/>
            <person name="Hamilton E.P."/>
            <person name="Orias E."/>
        </authorList>
    </citation>
    <scope>NUCLEOTIDE SEQUENCE [LARGE SCALE GENOMIC DNA]</scope>
    <source>
        <strain evidence="16">SB210</strain>
    </source>
</reference>
<feature type="compositionally biased region" description="Polar residues" evidence="13">
    <location>
        <begin position="231"/>
        <end position="260"/>
    </location>
</feature>
<organism evidence="15 16">
    <name type="scientific">Tetrahymena thermophila (strain SB210)</name>
    <dbReference type="NCBI Taxonomy" id="312017"/>
    <lineage>
        <taxon>Eukaryota</taxon>
        <taxon>Sar</taxon>
        <taxon>Alveolata</taxon>
        <taxon>Ciliophora</taxon>
        <taxon>Intramacronucleata</taxon>
        <taxon>Oligohymenophorea</taxon>
        <taxon>Hymenostomatida</taxon>
        <taxon>Tetrahymenina</taxon>
        <taxon>Tetrahymenidae</taxon>
        <taxon>Tetrahymena</taxon>
    </lineage>
</organism>
<evidence type="ECO:0000313" key="16">
    <source>
        <dbReference type="Proteomes" id="UP000009168"/>
    </source>
</evidence>
<dbReference type="PANTHER" id="PTHR24058">
    <property type="entry name" value="DUAL SPECIFICITY PROTEIN KINASE"/>
    <property type="match status" value="1"/>
</dbReference>
<evidence type="ECO:0000256" key="4">
    <source>
        <dbReference type="ARBA" id="ARBA00022679"/>
    </source>
</evidence>
<feature type="domain" description="Protein kinase" evidence="14">
    <location>
        <begin position="828"/>
        <end position="1124"/>
    </location>
</feature>
<dbReference type="PROSITE" id="PS00108">
    <property type="entry name" value="PROTEIN_KINASE_ST"/>
    <property type="match status" value="1"/>
</dbReference>
<dbReference type="GO" id="GO:0004712">
    <property type="term" value="F:protein serine/threonine/tyrosine kinase activity"/>
    <property type="evidence" value="ECO:0007669"/>
    <property type="project" value="UniProtKB-EC"/>
</dbReference>
<feature type="compositionally biased region" description="Polar residues" evidence="13">
    <location>
        <begin position="719"/>
        <end position="732"/>
    </location>
</feature>
<dbReference type="CDD" id="cd14210">
    <property type="entry name" value="PKc_DYRK"/>
    <property type="match status" value="1"/>
</dbReference>
<dbReference type="EMBL" id="GG662523">
    <property type="protein sequence ID" value="EAS02804.2"/>
    <property type="molecule type" value="Genomic_DNA"/>
</dbReference>
<dbReference type="Gene3D" id="3.30.10.30">
    <property type="entry name" value="DYRK"/>
    <property type="match status" value="1"/>
</dbReference>
<dbReference type="SUPFAM" id="SSF56112">
    <property type="entry name" value="Protein kinase-like (PK-like)"/>
    <property type="match status" value="1"/>
</dbReference>
<evidence type="ECO:0000256" key="13">
    <source>
        <dbReference type="SAM" id="MobiDB-lite"/>
    </source>
</evidence>
<protein>
    <recommendedName>
        <fullName evidence="2">dual-specificity kinase</fullName>
        <ecNumber evidence="2">2.7.12.1</ecNumber>
    </recommendedName>
</protein>
<evidence type="ECO:0000256" key="7">
    <source>
        <dbReference type="ARBA" id="ARBA00022840"/>
    </source>
</evidence>
<dbReference type="FunFam" id="1.10.510.10:FF:000624">
    <property type="entry name" value="Mitogen-activated protein kinase"/>
    <property type="match status" value="1"/>
</dbReference>
<name>I7M9U0_TETTS</name>
<comment type="similarity">
    <text evidence="1">Belongs to the protein kinase superfamily. CMGC Ser/Thr protein kinase family. MNB/DYRK subfamily.</text>
</comment>
<dbReference type="Proteomes" id="UP000009168">
    <property type="component" value="Unassembled WGS sequence"/>
</dbReference>
<dbReference type="KEGG" id="tet:TTHERM_00348940"/>
<dbReference type="GO" id="GO:0005737">
    <property type="term" value="C:cytoplasm"/>
    <property type="evidence" value="ECO:0007669"/>
    <property type="project" value="TreeGrafter"/>
</dbReference>
<feature type="binding site" evidence="11">
    <location>
        <position position="857"/>
    </location>
    <ligand>
        <name>ATP</name>
        <dbReference type="ChEBI" id="CHEBI:30616"/>
    </ligand>
</feature>
<feature type="region of interest" description="Disordered" evidence="13">
    <location>
        <begin position="515"/>
        <end position="539"/>
    </location>
</feature>
<feature type="region of interest" description="Disordered" evidence="13">
    <location>
        <begin position="1228"/>
        <end position="1278"/>
    </location>
</feature>
<dbReference type="GO" id="GO:0005524">
    <property type="term" value="F:ATP binding"/>
    <property type="evidence" value="ECO:0007669"/>
    <property type="project" value="UniProtKB-UniRule"/>
</dbReference>
<evidence type="ECO:0000256" key="6">
    <source>
        <dbReference type="ARBA" id="ARBA00022777"/>
    </source>
</evidence>
<feature type="compositionally biased region" description="Low complexity" evidence="13">
    <location>
        <begin position="1230"/>
        <end position="1278"/>
    </location>
</feature>
<dbReference type="Gene3D" id="3.30.200.20">
    <property type="entry name" value="Phosphorylase Kinase, domain 1"/>
    <property type="match status" value="1"/>
</dbReference>
<feature type="compositionally biased region" description="Low complexity" evidence="13">
    <location>
        <begin position="675"/>
        <end position="690"/>
    </location>
</feature>
<comment type="catalytic activity">
    <reaction evidence="9">
        <text>L-threonyl-[protein] + ATP = O-phospho-L-threonyl-[protein] + ADP + H(+)</text>
        <dbReference type="Rhea" id="RHEA:46608"/>
        <dbReference type="Rhea" id="RHEA-COMP:11060"/>
        <dbReference type="Rhea" id="RHEA-COMP:11605"/>
        <dbReference type="ChEBI" id="CHEBI:15378"/>
        <dbReference type="ChEBI" id="CHEBI:30013"/>
        <dbReference type="ChEBI" id="CHEBI:30616"/>
        <dbReference type="ChEBI" id="CHEBI:61977"/>
        <dbReference type="ChEBI" id="CHEBI:456216"/>
        <dbReference type="EC" id="2.7.12.1"/>
    </reaction>
</comment>
<keyword evidence="6 15" id="KW-0418">Kinase</keyword>
<evidence type="ECO:0000256" key="8">
    <source>
        <dbReference type="ARBA" id="ARBA00049003"/>
    </source>
</evidence>
<dbReference type="SMART" id="SM00220">
    <property type="entry name" value="S_TKc"/>
    <property type="match status" value="1"/>
</dbReference>
<gene>
    <name evidence="15" type="ORF">TTHERM_00348940</name>
</gene>
<dbReference type="OrthoDB" id="9332038at2759"/>
<keyword evidence="3" id="KW-0723">Serine/threonine-protein kinase</keyword>
<dbReference type="InterPro" id="IPR000719">
    <property type="entry name" value="Prot_kinase_dom"/>
</dbReference>
<dbReference type="STRING" id="312017.I7M9U0"/>
<evidence type="ECO:0000256" key="11">
    <source>
        <dbReference type="PROSITE-ProRule" id="PRU10141"/>
    </source>
</evidence>
<feature type="region of interest" description="Disordered" evidence="13">
    <location>
        <begin position="227"/>
        <end position="260"/>
    </location>
</feature>
<dbReference type="GO" id="GO:0004674">
    <property type="term" value="F:protein serine/threonine kinase activity"/>
    <property type="evidence" value="ECO:0007669"/>
    <property type="project" value="UniProtKB-KW"/>
</dbReference>
<feature type="compositionally biased region" description="Basic and acidic residues" evidence="13">
    <location>
        <begin position="733"/>
        <end position="755"/>
    </location>
</feature>
<dbReference type="InterPro" id="IPR011009">
    <property type="entry name" value="Kinase-like_dom_sf"/>
</dbReference>
<dbReference type="PROSITE" id="PS00107">
    <property type="entry name" value="PROTEIN_KINASE_ATP"/>
    <property type="match status" value="1"/>
</dbReference>
<dbReference type="GeneID" id="7835456"/>
<keyword evidence="12" id="KW-0175">Coiled coil</keyword>